<dbReference type="Proteomes" id="UP000186132">
    <property type="component" value="Unassembled WGS sequence"/>
</dbReference>
<organism evidence="9 10">
    <name type="scientific">Jatrophihabitans endophyticus</name>
    <dbReference type="NCBI Taxonomy" id="1206085"/>
    <lineage>
        <taxon>Bacteria</taxon>
        <taxon>Bacillati</taxon>
        <taxon>Actinomycetota</taxon>
        <taxon>Actinomycetes</taxon>
        <taxon>Jatrophihabitantales</taxon>
        <taxon>Jatrophihabitantaceae</taxon>
        <taxon>Jatrophihabitans</taxon>
    </lineage>
</organism>
<reference evidence="9 10" key="1">
    <citation type="submission" date="2016-11" db="EMBL/GenBank/DDBJ databases">
        <authorList>
            <person name="Jaros S."/>
            <person name="Januszkiewicz K."/>
            <person name="Wedrychowicz H."/>
        </authorList>
    </citation>
    <scope>NUCLEOTIDE SEQUENCE [LARGE SCALE GENOMIC DNA]</scope>
    <source>
        <strain evidence="9 10">DSM 45627</strain>
    </source>
</reference>
<evidence type="ECO:0000256" key="3">
    <source>
        <dbReference type="ARBA" id="ARBA00022839"/>
    </source>
</evidence>
<dbReference type="Pfam" id="PF01367">
    <property type="entry name" value="5_3_exonuc"/>
    <property type="match status" value="1"/>
</dbReference>
<feature type="compositionally biased region" description="Polar residues" evidence="7">
    <location>
        <begin position="333"/>
        <end position="343"/>
    </location>
</feature>
<name>A0A1M5MVM0_9ACTN</name>
<dbReference type="PANTHER" id="PTHR42646">
    <property type="entry name" value="FLAP ENDONUCLEASE XNI"/>
    <property type="match status" value="1"/>
</dbReference>
<evidence type="ECO:0000313" key="10">
    <source>
        <dbReference type="Proteomes" id="UP000186132"/>
    </source>
</evidence>
<keyword evidence="1" id="KW-0540">Nuclease</keyword>
<evidence type="ECO:0000256" key="4">
    <source>
        <dbReference type="ARBA" id="ARBA00023125"/>
    </source>
</evidence>
<feature type="region of interest" description="Disordered" evidence="7">
    <location>
        <begin position="311"/>
        <end position="343"/>
    </location>
</feature>
<dbReference type="GO" id="GO:0008409">
    <property type="term" value="F:5'-3' exonuclease activity"/>
    <property type="evidence" value="ECO:0007669"/>
    <property type="project" value="InterPro"/>
</dbReference>
<dbReference type="STRING" id="1206085.SAMN05443575_2838"/>
<dbReference type="Gene3D" id="1.10.150.20">
    <property type="entry name" value="5' to 3' exonuclease, C-terminal subdomain"/>
    <property type="match status" value="1"/>
</dbReference>
<dbReference type="SMART" id="SM00279">
    <property type="entry name" value="HhH2"/>
    <property type="match status" value="1"/>
</dbReference>
<dbReference type="InterPro" id="IPR020045">
    <property type="entry name" value="DNA_polI_H3TH"/>
</dbReference>
<dbReference type="RefSeq" id="WP_073390905.1">
    <property type="nucleotide sequence ID" value="NZ_FQVU01000003.1"/>
</dbReference>
<dbReference type="AlphaFoldDB" id="A0A1M5MVM0"/>
<keyword evidence="4" id="KW-0238">DNA-binding</keyword>
<dbReference type="InterPro" id="IPR029060">
    <property type="entry name" value="PIN-like_dom_sf"/>
</dbReference>
<evidence type="ECO:0000259" key="8">
    <source>
        <dbReference type="SMART" id="SM00475"/>
    </source>
</evidence>
<evidence type="ECO:0000256" key="6">
    <source>
        <dbReference type="ARBA" id="ARBA00050026"/>
    </source>
</evidence>
<dbReference type="PANTHER" id="PTHR42646:SF2">
    <property type="entry name" value="5'-3' EXONUCLEASE FAMILY PROTEIN"/>
    <property type="match status" value="1"/>
</dbReference>
<accession>A0A1M5MVM0</accession>
<dbReference type="InterPro" id="IPR036279">
    <property type="entry name" value="5-3_exonuclease_C_sf"/>
</dbReference>
<dbReference type="SUPFAM" id="SSF88723">
    <property type="entry name" value="PIN domain-like"/>
    <property type="match status" value="1"/>
</dbReference>
<dbReference type="SMART" id="SM00475">
    <property type="entry name" value="53EXOc"/>
    <property type="match status" value="1"/>
</dbReference>
<protein>
    <recommendedName>
        <fullName evidence="6">5'-3' exonuclease</fullName>
    </recommendedName>
</protein>
<dbReference type="GO" id="GO:0003677">
    <property type="term" value="F:DNA binding"/>
    <property type="evidence" value="ECO:0007669"/>
    <property type="project" value="UniProtKB-KW"/>
</dbReference>
<keyword evidence="2" id="KW-0378">Hydrolase</keyword>
<dbReference type="CDD" id="cd09898">
    <property type="entry name" value="H3TH_53EXO"/>
    <property type="match status" value="1"/>
</dbReference>
<dbReference type="SUPFAM" id="SSF47807">
    <property type="entry name" value="5' to 3' exonuclease, C-terminal subdomain"/>
    <property type="match status" value="1"/>
</dbReference>
<feature type="domain" description="5'-3' exonuclease" evidence="8">
    <location>
        <begin position="1"/>
        <end position="263"/>
    </location>
</feature>
<evidence type="ECO:0000256" key="5">
    <source>
        <dbReference type="ARBA" id="ARBA00049957"/>
    </source>
</evidence>
<evidence type="ECO:0000313" key="9">
    <source>
        <dbReference type="EMBL" id="SHG81172.1"/>
    </source>
</evidence>
<dbReference type="InterPro" id="IPR038969">
    <property type="entry name" value="FEN"/>
</dbReference>
<comment type="function">
    <text evidence="5">5'-3' exonuclease acting preferentially on double-stranded DNA.</text>
</comment>
<dbReference type="InterPro" id="IPR020046">
    <property type="entry name" value="5-3_exonucl_a-hlix_arch_N"/>
</dbReference>
<dbReference type="InterPro" id="IPR008918">
    <property type="entry name" value="HhH2"/>
</dbReference>
<dbReference type="GO" id="GO:0033567">
    <property type="term" value="P:DNA replication, Okazaki fragment processing"/>
    <property type="evidence" value="ECO:0007669"/>
    <property type="project" value="InterPro"/>
</dbReference>
<dbReference type="CDD" id="cd09859">
    <property type="entry name" value="PIN_53EXO"/>
    <property type="match status" value="1"/>
</dbReference>
<dbReference type="GO" id="GO:0017108">
    <property type="term" value="F:5'-flap endonuclease activity"/>
    <property type="evidence" value="ECO:0007669"/>
    <property type="project" value="InterPro"/>
</dbReference>
<dbReference type="EMBL" id="FQVU01000003">
    <property type="protein sequence ID" value="SHG81172.1"/>
    <property type="molecule type" value="Genomic_DNA"/>
</dbReference>
<dbReference type="Pfam" id="PF02739">
    <property type="entry name" value="5_3_exonuc_N"/>
    <property type="match status" value="1"/>
</dbReference>
<proteinExistence type="predicted"/>
<dbReference type="OrthoDB" id="9806424at2"/>
<gene>
    <name evidence="9" type="ORF">SAMN05443575_2838</name>
</gene>
<evidence type="ECO:0000256" key="7">
    <source>
        <dbReference type="SAM" id="MobiDB-lite"/>
    </source>
</evidence>
<keyword evidence="3" id="KW-0269">Exonuclease</keyword>
<evidence type="ECO:0000256" key="1">
    <source>
        <dbReference type="ARBA" id="ARBA00022722"/>
    </source>
</evidence>
<keyword evidence="10" id="KW-1185">Reference proteome</keyword>
<evidence type="ECO:0000256" key="2">
    <source>
        <dbReference type="ARBA" id="ARBA00022801"/>
    </source>
</evidence>
<dbReference type="Gene3D" id="3.40.50.1010">
    <property type="entry name" value="5'-nuclease"/>
    <property type="match status" value="1"/>
</dbReference>
<dbReference type="InterPro" id="IPR002421">
    <property type="entry name" value="5-3_exonuclease"/>
</dbReference>
<sequence length="343" mass="36534">MTDATVLVVDGNSLVHRSFHAQAHTGEPAWAVRGLLTQLVAAVDRIRPVGVVVGFDDPERSLRRERWPQYKANRGEKLDTLVEQLADAVATLRELGLAVVVPPGLEADDVLCSTAAVAARAGARTVVVTSDRDAFALIDDTTCVLRIINGGVEASPLMTPDRLVTLLGVRPEQYRDFAALRGDPSDNLPGVRGVGPRTAARLLAAFGTARAAFDDLAAVRTHLGAGVTARLAAPGARAAWELNCQVMTMRDDVEIGLALDAGPGVLPLPAEVVDRVYRSHRLTWSAGQAVRVLAEVDADVPVPTYADAGGDDWFPTGTTAPRRVPRLPRATPRTPSSEQLSLF</sequence>